<dbReference type="Gene3D" id="1.25.40.10">
    <property type="entry name" value="Tetratricopeptide repeat domain"/>
    <property type="match status" value="1"/>
</dbReference>
<accession>A0AAP0K6U9</accession>
<dbReference type="SUPFAM" id="SSF46565">
    <property type="entry name" value="Chaperone J-domain"/>
    <property type="match status" value="1"/>
</dbReference>
<dbReference type="SUPFAM" id="SSF48452">
    <property type="entry name" value="TPR-like"/>
    <property type="match status" value="1"/>
</dbReference>
<comment type="caution">
    <text evidence="1">The sequence shown here is derived from an EMBL/GenBank/DDBJ whole genome shotgun (WGS) entry which is preliminary data.</text>
</comment>
<dbReference type="InterPro" id="IPR001623">
    <property type="entry name" value="DnaJ_domain"/>
</dbReference>
<dbReference type="Proteomes" id="UP001417504">
    <property type="component" value="Unassembled WGS sequence"/>
</dbReference>
<keyword evidence="2" id="KW-1185">Reference proteome</keyword>
<dbReference type="PANTHER" id="PTHR46816">
    <property type="entry name" value="OS01G0273500 PROTEIN"/>
    <property type="match status" value="1"/>
</dbReference>
<protein>
    <submittedName>
        <fullName evidence="1">Uncharacterized protein</fullName>
    </submittedName>
</protein>
<evidence type="ECO:0000313" key="2">
    <source>
        <dbReference type="Proteomes" id="UP001417504"/>
    </source>
</evidence>
<reference evidence="1 2" key="1">
    <citation type="submission" date="2024-01" db="EMBL/GenBank/DDBJ databases">
        <title>Genome assemblies of Stephania.</title>
        <authorList>
            <person name="Yang L."/>
        </authorList>
    </citation>
    <scope>NUCLEOTIDE SEQUENCE [LARGE SCALE GENOMIC DNA]</scope>
    <source>
        <strain evidence="1">QJT</strain>
        <tissue evidence="1">Leaf</tissue>
    </source>
</reference>
<name>A0AAP0K6U9_9MAGN</name>
<dbReference type="EMBL" id="JBBNAE010000002">
    <property type="protein sequence ID" value="KAK9147021.1"/>
    <property type="molecule type" value="Genomic_DNA"/>
</dbReference>
<gene>
    <name evidence="1" type="ORF">Sjap_006924</name>
</gene>
<dbReference type="InterPro" id="IPR019734">
    <property type="entry name" value="TPR_rpt"/>
</dbReference>
<evidence type="ECO:0000313" key="1">
    <source>
        <dbReference type="EMBL" id="KAK9147021.1"/>
    </source>
</evidence>
<dbReference type="PANTHER" id="PTHR46816:SF1">
    <property type="entry name" value="TETRATRICOPEPTIDE REPEAT (TPR)-LIKE SUPERFAMILY PROTEIN"/>
    <property type="match status" value="1"/>
</dbReference>
<dbReference type="SMART" id="SM00028">
    <property type="entry name" value="TPR"/>
    <property type="match status" value="2"/>
</dbReference>
<dbReference type="InterPro" id="IPR036869">
    <property type="entry name" value="J_dom_sf"/>
</dbReference>
<dbReference type="CDD" id="cd06257">
    <property type="entry name" value="DnaJ"/>
    <property type="match status" value="1"/>
</dbReference>
<dbReference type="InterPro" id="IPR011990">
    <property type="entry name" value="TPR-like_helical_dom_sf"/>
</dbReference>
<organism evidence="1 2">
    <name type="scientific">Stephania japonica</name>
    <dbReference type="NCBI Taxonomy" id="461633"/>
    <lineage>
        <taxon>Eukaryota</taxon>
        <taxon>Viridiplantae</taxon>
        <taxon>Streptophyta</taxon>
        <taxon>Embryophyta</taxon>
        <taxon>Tracheophyta</taxon>
        <taxon>Spermatophyta</taxon>
        <taxon>Magnoliopsida</taxon>
        <taxon>Ranunculales</taxon>
        <taxon>Menispermaceae</taxon>
        <taxon>Menispermoideae</taxon>
        <taxon>Cissampelideae</taxon>
        <taxon>Stephania</taxon>
    </lineage>
</organism>
<dbReference type="AlphaFoldDB" id="A0AAP0K6U9"/>
<sequence length="629" mass="69793">MAGAEKKHHWWISNRKVRFCSSIRIPHVSNRTGSISLFDFINNISTPIFGDFSPNMLCFLCFSSQIVDKYLKDARALAASQEQRGVQSALPLIDAALALSPRLESALELKARSLLYLGRFKEVAEMLHDYIPSLKMGCSSSSEESLSDTSSSSSSSSQHLSREREKLLSEYDHGFDRDKDSSFKCFSVSDLKRKVMAGLCKNCEKEGEWRYLVLGEACCHLGLMEDAMVLLQTGKRLWTASRRRESVSWLEDSFSLADVATIGDLSNSNPPALPPPTEAERVSQLVGHIKLLLRRRTAALAALDAGLYSEAIRHFSKILDNRRSTPQGFLAECYVHRASAFRSAGRIAESIADCNRTLALEPTCIAALTTRAALLDLIRCFPDCLRDLEHLKLLYDSILRDRKLPGPGALGLKIQELRGRVANGETGNVDYYALIGLRRGCSRSELERAHLLLCLKHRPDKASGFIDRCEFGDDRDVDTVKDQARMSALLLYRLLQKGYSHVMSTIMDEEAAERHRLKASLALQQATAAIQTTTTTTTTTTITTTTIATPIQTSPIEEKLRSQSQIVEKIDMGSSDYASKSIDLQEQNNAASPKAFQGVFCRDIAAVGHLLSQVGFNRPIPVKFEALSC</sequence>
<proteinExistence type="predicted"/>